<dbReference type="GO" id="GO:0005739">
    <property type="term" value="C:mitochondrion"/>
    <property type="evidence" value="ECO:0007669"/>
    <property type="project" value="UniProtKB-SubCell"/>
</dbReference>
<evidence type="ECO:0000256" key="4">
    <source>
        <dbReference type="ARBA" id="ARBA00023128"/>
    </source>
</evidence>
<dbReference type="RefSeq" id="XP_064703989.1">
    <property type="nucleotide sequence ID" value="XM_064849286.1"/>
</dbReference>
<evidence type="ECO:0000256" key="2">
    <source>
        <dbReference type="ARBA" id="ARBA00008970"/>
    </source>
</evidence>
<dbReference type="AlphaFoldDB" id="A0AAV9N3C6"/>
<name>A0AAV9N3C6_9EURO</name>
<keyword evidence="9" id="KW-1185">Reference proteome</keyword>
<keyword evidence="4" id="KW-0496">Mitochondrion</keyword>
<reference evidence="8 9" key="1">
    <citation type="submission" date="2023-08" db="EMBL/GenBank/DDBJ databases">
        <title>Black Yeasts Isolated from many extreme environments.</title>
        <authorList>
            <person name="Coleine C."/>
            <person name="Stajich J.E."/>
            <person name="Selbmann L."/>
        </authorList>
    </citation>
    <scope>NUCLEOTIDE SEQUENCE [LARGE SCALE GENOMIC DNA]</scope>
    <source>
        <strain evidence="8 9">CCFEE 5792</strain>
    </source>
</reference>
<evidence type="ECO:0000313" key="8">
    <source>
        <dbReference type="EMBL" id="KAK5048630.1"/>
    </source>
</evidence>
<protein>
    <recommendedName>
        <fullName evidence="6">Small ribosomal subunit protein mS33</fullName>
    </recommendedName>
</protein>
<feature type="compositionally biased region" description="Basic residues" evidence="7">
    <location>
        <begin position="87"/>
        <end position="97"/>
    </location>
</feature>
<dbReference type="EMBL" id="JAVRRD010000021">
    <property type="protein sequence ID" value="KAK5048630.1"/>
    <property type="molecule type" value="Genomic_DNA"/>
</dbReference>
<dbReference type="GeneID" id="89973896"/>
<keyword evidence="3" id="KW-0689">Ribosomal protein</keyword>
<dbReference type="GO" id="GO:1990904">
    <property type="term" value="C:ribonucleoprotein complex"/>
    <property type="evidence" value="ECO:0007669"/>
    <property type="project" value="UniProtKB-KW"/>
</dbReference>
<keyword evidence="5" id="KW-0687">Ribonucleoprotein</keyword>
<evidence type="ECO:0000256" key="1">
    <source>
        <dbReference type="ARBA" id="ARBA00004173"/>
    </source>
</evidence>
<evidence type="ECO:0000256" key="3">
    <source>
        <dbReference type="ARBA" id="ARBA00022980"/>
    </source>
</evidence>
<dbReference type="Pfam" id="PF08293">
    <property type="entry name" value="MRP-S33"/>
    <property type="match status" value="1"/>
</dbReference>
<gene>
    <name evidence="8" type="ORF">LTR84_005721</name>
</gene>
<evidence type="ECO:0000256" key="7">
    <source>
        <dbReference type="SAM" id="MobiDB-lite"/>
    </source>
</evidence>
<dbReference type="GO" id="GO:0005840">
    <property type="term" value="C:ribosome"/>
    <property type="evidence" value="ECO:0007669"/>
    <property type="project" value="UniProtKB-KW"/>
</dbReference>
<sequence length="112" mass="12509">MALPSRGRLLELSKLQCSIFSHTFNPNRQRLGNKILRQRLKGPTMAAYYPRKSVAMGDILKEFEKFGLAGYDEEELQRVDSVNTAKMRGKGAPKKKRTAAEGRAAKKAAGKK</sequence>
<evidence type="ECO:0000256" key="5">
    <source>
        <dbReference type="ARBA" id="ARBA00023274"/>
    </source>
</evidence>
<dbReference type="InterPro" id="IPR013219">
    <property type="entry name" value="Ribosomal_mS33"/>
</dbReference>
<comment type="subcellular location">
    <subcellularLocation>
        <location evidence="1">Mitochondrion</location>
    </subcellularLocation>
</comment>
<organism evidence="8 9">
    <name type="scientific">Exophiala bonariae</name>
    <dbReference type="NCBI Taxonomy" id="1690606"/>
    <lineage>
        <taxon>Eukaryota</taxon>
        <taxon>Fungi</taxon>
        <taxon>Dikarya</taxon>
        <taxon>Ascomycota</taxon>
        <taxon>Pezizomycotina</taxon>
        <taxon>Eurotiomycetes</taxon>
        <taxon>Chaetothyriomycetidae</taxon>
        <taxon>Chaetothyriales</taxon>
        <taxon>Herpotrichiellaceae</taxon>
        <taxon>Exophiala</taxon>
    </lineage>
</organism>
<dbReference type="Proteomes" id="UP001358417">
    <property type="component" value="Unassembled WGS sequence"/>
</dbReference>
<dbReference type="PANTHER" id="PTHR13362">
    <property type="entry name" value="MITOCHONDRIAL RIBOSOMAL PROTEIN S33"/>
    <property type="match status" value="1"/>
</dbReference>
<feature type="region of interest" description="Disordered" evidence="7">
    <location>
        <begin position="84"/>
        <end position="112"/>
    </location>
</feature>
<dbReference type="PANTHER" id="PTHR13362:SF2">
    <property type="entry name" value="SMALL RIBOSOMAL SUBUNIT PROTEIN MS33"/>
    <property type="match status" value="1"/>
</dbReference>
<accession>A0AAV9N3C6</accession>
<comment type="caution">
    <text evidence="8">The sequence shown here is derived from an EMBL/GenBank/DDBJ whole genome shotgun (WGS) entry which is preliminary data.</text>
</comment>
<evidence type="ECO:0000313" key="9">
    <source>
        <dbReference type="Proteomes" id="UP001358417"/>
    </source>
</evidence>
<evidence type="ECO:0000256" key="6">
    <source>
        <dbReference type="ARBA" id="ARBA00035132"/>
    </source>
</evidence>
<proteinExistence type="inferred from homology"/>
<comment type="similarity">
    <text evidence="2">Belongs to the mitochondrion-specific ribosomal protein mS33 family.</text>
</comment>